<accession>A0A1H1IAE9</accession>
<name>A0A1H1IAE9_NATTX</name>
<gene>
    <name evidence="1" type="ORF">SAMN04489842_3366</name>
</gene>
<dbReference type="EMBL" id="FNLC01000004">
    <property type="protein sequence ID" value="SDR34694.1"/>
    <property type="molecule type" value="Genomic_DNA"/>
</dbReference>
<dbReference type="AlphaFoldDB" id="A0A1H1IAE9"/>
<reference evidence="2" key="1">
    <citation type="submission" date="2016-10" db="EMBL/GenBank/DDBJ databases">
        <authorList>
            <person name="Varghese N."/>
            <person name="Submissions S."/>
        </authorList>
    </citation>
    <scope>NUCLEOTIDE SEQUENCE [LARGE SCALE GENOMIC DNA]</scope>
    <source>
        <strain evidence="2">DSM 24767</strain>
    </source>
</reference>
<evidence type="ECO:0000313" key="2">
    <source>
        <dbReference type="Proteomes" id="UP000198848"/>
    </source>
</evidence>
<dbReference type="Proteomes" id="UP000198848">
    <property type="component" value="Unassembled WGS sequence"/>
</dbReference>
<dbReference type="STRING" id="1095778.SAMN04489842_3366"/>
<organism evidence="1 2">
    <name type="scientific">Natronobacterium texcoconense</name>
    <dbReference type="NCBI Taxonomy" id="1095778"/>
    <lineage>
        <taxon>Archaea</taxon>
        <taxon>Methanobacteriati</taxon>
        <taxon>Methanobacteriota</taxon>
        <taxon>Stenosarchaea group</taxon>
        <taxon>Halobacteria</taxon>
        <taxon>Halobacteriales</taxon>
        <taxon>Natrialbaceae</taxon>
        <taxon>Natronobacterium</taxon>
    </lineage>
</organism>
<sequence length="196" mass="21759">MSLPSTRRSVLLTFATATSISLSGCLSGDLTSNVEEILNEDEDRQLLFIVLNNNTTDEQQIDVRVEKDGEPVVEASYELPPAGTSRADVAGTTPASQYMIEPNWSDEPAAYGIRVRYPESDSWVEKTVAEGDHEHVGAWVTLWPTPEVGIIGYPESETEVAEGDRAERRVTVPEVEDWIESFLEDQGEREYHVESG</sequence>
<protein>
    <recommendedName>
        <fullName evidence="3">Lipoprotein</fullName>
    </recommendedName>
</protein>
<evidence type="ECO:0008006" key="3">
    <source>
        <dbReference type="Google" id="ProtNLM"/>
    </source>
</evidence>
<keyword evidence="2" id="KW-1185">Reference proteome</keyword>
<evidence type="ECO:0000313" key="1">
    <source>
        <dbReference type="EMBL" id="SDR34694.1"/>
    </source>
</evidence>
<dbReference type="PROSITE" id="PS51257">
    <property type="entry name" value="PROKAR_LIPOPROTEIN"/>
    <property type="match status" value="1"/>
</dbReference>
<proteinExistence type="predicted"/>